<accession>A0A6B0UIX5</accession>
<sequence length="109" mass="13176">MYFLFLFFWTAMLASTSTLVSCTKMYVERRGFGRNWCVNREVVGRLYVRNCKTAYFKHFYLIFRCVPWASQKHNFWASKLADYTLRLQLQPELHNDFFAQCLLAFRFVV</sequence>
<keyword evidence="1" id="KW-0732">Signal</keyword>
<reference evidence="2" key="1">
    <citation type="submission" date="2019-12" db="EMBL/GenBank/DDBJ databases">
        <title>An insight into the sialome of adult female Ixodes ricinus ticks feeding for 6 days.</title>
        <authorList>
            <person name="Perner J."/>
            <person name="Ribeiro J.M.C."/>
        </authorList>
    </citation>
    <scope>NUCLEOTIDE SEQUENCE</scope>
    <source>
        <strain evidence="2">Semi-engorged</strain>
        <tissue evidence="2">Salivary glands</tissue>
    </source>
</reference>
<feature type="chain" id="PRO_5025671186" evidence="1">
    <location>
        <begin position="23"/>
        <end position="109"/>
    </location>
</feature>
<dbReference type="EMBL" id="GIFC01007520">
    <property type="protein sequence ID" value="MXU89603.1"/>
    <property type="molecule type" value="Transcribed_RNA"/>
</dbReference>
<protein>
    <submittedName>
        <fullName evidence="2">Putative secreted protein</fullName>
    </submittedName>
</protein>
<feature type="signal peptide" evidence="1">
    <location>
        <begin position="1"/>
        <end position="22"/>
    </location>
</feature>
<evidence type="ECO:0000313" key="2">
    <source>
        <dbReference type="EMBL" id="MXU89603.1"/>
    </source>
</evidence>
<evidence type="ECO:0000256" key="1">
    <source>
        <dbReference type="SAM" id="SignalP"/>
    </source>
</evidence>
<organism evidence="2">
    <name type="scientific">Ixodes ricinus</name>
    <name type="common">Common tick</name>
    <name type="synonym">Acarus ricinus</name>
    <dbReference type="NCBI Taxonomy" id="34613"/>
    <lineage>
        <taxon>Eukaryota</taxon>
        <taxon>Metazoa</taxon>
        <taxon>Ecdysozoa</taxon>
        <taxon>Arthropoda</taxon>
        <taxon>Chelicerata</taxon>
        <taxon>Arachnida</taxon>
        <taxon>Acari</taxon>
        <taxon>Parasitiformes</taxon>
        <taxon>Ixodida</taxon>
        <taxon>Ixodoidea</taxon>
        <taxon>Ixodidae</taxon>
        <taxon>Ixodinae</taxon>
        <taxon>Ixodes</taxon>
    </lineage>
</organism>
<dbReference type="AlphaFoldDB" id="A0A6B0UIX5"/>
<proteinExistence type="predicted"/>
<name>A0A6B0UIX5_IXORI</name>